<sequence length="128" mass="13358">MTSTQQSPASNSSSGSGDNSSGSGSSGDSIGGRLSSDHAPRAERIYHQPGPQPGQQQDALGASGWPGVPGVAQQPGQQPGQQLGAAEEGQELSLVESLRLAVSFRLQLKLALERCLIRLRERRLGLEV</sequence>
<evidence type="ECO:0000313" key="2">
    <source>
        <dbReference type="EMBL" id="GFH31063.1"/>
    </source>
</evidence>
<feature type="compositionally biased region" description="Low complexity" evidence="1">
    <location>
        <begin position="10"/>
        <end position="34"/>
    </location>
</feature>
<dbReference type="EMBL" id="BLLF01005340">
    <property type="protein sequence ID" value="GFH31063.1"/>
    <property type="molecule type" value="Genomic_DNA"/>
</dbReference>
<accession>A0A6A0AFJ7</accession>
<name>A0A6A0AFJ7_HAELA</name>
<organism evidence="2 3">
    <name type="scientific">Haematococcus lacustris</name>
    <name type="common">Green alga</name>
    <name type="synonym">Haematococcus pluvialis</name>
    <dbReference type="NCBI Taxonomy" id="44745"/>
    <lineage>
        <taxon>Eukaryota</taxon>
        <taxon>Viridiplantae</taxon>
        <taxon>Chlorophyta</taxon>
        <taxon>core chlorophytes</taxon>
        <taxon>Chlorophyceae</taxon>
        <taxon>CS clade</taxon>
        <taxon>Chlamydomonadales</taxon>
        <taxon>Haematococcaceae</taxon>
        <taxon>Haematococcus</taxon>
    </lineage>
</organism>
<proteinExistence type="predicted"/>
<feature type="compositionally biased region" description="Basic and acidic residues" evidence="1">
    <location>
        <begin position="35"/>
        <end position="46"/>
    </location>
</feature>
<protein>
    <submittedName>
        <fullName evidence="2">Uncharacterized protein</fullName>
    </submittedName>
</protein>
<dbReference type="AlphaFoldDB" id="A0A6A0AFJ7"/>
<feature type="region of interest" description="Disordered" evidence="1">
    <location>
        <begin position="1"/>
        <end position="85"/>
    </location>
</feature>
<evidence type="ECO:0000313" key="3">
    <source>
        <dbReference type="Proteomes" id="UP000485058"/>
    </source>
</evidence>
<reference evidence="2 3" key="1">
    <citation type="submission" date="2020-02" db="EMBL/GenBank/DDBJ databases">
        <title>Draft genome sequence of Haematococcus lacustris strain NIES-144.</title>
        <authorList>
            <person name="Morimoto D."/>
            <person name="Nakagawa S."/>
            <person name="Yoshida T."/>
            <person name="Sawayama S."/>
        </authorList>
    </citation>
    <scope>NUCLEOTIDE SEQUENCE [LARGE SCALE GENOMIC DNA]</scope>
    <source>
        <strain evidence="2 3">NIES-144</strain>
    </source>
</reference>
<evidence type="ECO:0000256" key="1">
    <source>
        <dbReference type="SAM" id="MobiDB-lite"/>
    </source>
</evidence>
<feature type="compositionally biased region" description="Low complexity" evidence="1">
    <location>
        <begin position="68"/>
        <end position="85"/>
    </location>
</feature>
<gene>
    <name evidence="2" type="ORF">HaLaN_30029</name>
</gene>
<feature type="non-terminal residue" evidence="2">
    <location>
        <position position="1"/>
    </location>
</feature>
<keyword evidence="3" id="KW-1185">Reference proteome</keyword>
<comment type="caution">
    <text evidence="2">The sequence shown here is derived from an EMBL/GenBank/DDBJ whole genome shotgun (WGS) entry which is preliminary data.</text>
</comment>
<dbReference type="Proteomes" id="UP000485058">
    <property type="component" value="Unassembled WGS sequence"/>
</dbReference>